<feature type="transmembrane region" description="Helical" evidence="4">
    <location>
        <begin position="78"/>
        <end position="97"/>
    </location>
</feature>
<reference evidence="6 7" key="1">
    <citation type="journal article" date="2016" name="Fungal Biol.">
        <title>The genome of Xylona heveae provides a window into fungal endophytism.</title>
        <authorList>
            <person name="Gazis R."/>
            <person name="Kuo A."/>
            <person name="Riley R."/>
            <person name="LaButti K."/>
            <person name="Lipzen A."/>
            <person name="Lin J."/>
            <person name="Amirebrahimi M."/>
            <person name="Hesse C.N."/>
            <person name="Spatafora J.W."/>
            <person name="Henrissat B."/>
            <person name="Hainaut M."/>
            <person name="Grigoriev I.V."/>
            <person name="Hibbett D.S."/>
        </authorList>
    </citation>
    <scope>NUCLEOTIDE SEQUENCE [LARGE SCALE GENOMIC DNA]</scope>
    <source>
        <strain evidence="6 7">TC161</strain>
    </source>
</reference>
<evidence type="ECO:0000256" key="1">
    <source>
        <dbReference type="ARBA" id="ARBA00004141"/>
    </source>
</evidence>
<feature type="transmembrane region" description="Helical" evidence="4">
    <location>
        <begin position="138"/>
        <end position="158"/>
    </location>
</feature>
<sequence>MSLEPAPDGGWMAWLQVVGAHLVNFNTWGFINSFGFFQSYYVTALGESESTVSWIGSIQIFLLFFIGTISGRSMDAGYFRATIAIGCFLQVFGAFMTSLSTKYWQVFLAQGVCMGLGDGMLFAPAVALISTYFTTKRAVAVAAIVSGSASGGMVFPVIARQLLPQLGFGWTVRVMAFVMLFNAAFALAVLRQRTPPRKAGPWIEWDAFREPLWLLVTAASFFCIGAIYVPYFFLTPFSHDQIHVSSANSLTILLVLNAVGIPGRLIPGYLADRYFGKLMTIAPLGIAAAIVLYCWAGVSTLPGLIPYVCIYGSLGAGTQGLMPSTIASLTTDPRKMGVRLGMALSFMGIAALVSQPIAGALIKANNGNYLYAQMFAGSLMMVGSLFYFAAALFQRKMDKKSQRMSIEQEVEEQRADEIGDESKEKTRPNSPAQSNQ</sequence>
<protein>
    <submittedName>
        <fullName evidence="6">MFS general substrate transporter</fullName>
    </submittedName>
</protein>
<dbReference type="RefSeq" id="XP_018191898.1">
    <property type="nucleotide sequence ID" value="XM_018329717.1"/>
</dbReference>
<name>A0A165JKB9_XYLHT</name>
<comment type="similarity">
    <text evidence="2">Belongs to the major facilitator superfamily. Monocarboxylate porter (TC 2.A.1.13) family.</text>
</comment>
<dbReference type="GO" id="GO:0016020">
    <property type="term" value="C:membrane"/>
    <property type="evidence" value="ECO:0007669"/>
    <property type="project" value="UniProtKB-SubCell"/>
</dbReference>
<keyword evidence="4" id="KW-0472">Membrane</keyword>
<feature type="transmembrane region" description="Helical" evidence="4">
    <location>
        <begin position="170"/>
        <end position="190"/>
    </location>
</feature>
<keyword evidence="7" id="KW-1185">Reference proteome</keyword>
<feature type="transmembrane region" description="Helical" evidence="4">
    <location>
        <begin position="246"/>
        <end position="266"/>
    </location>
</feature>
<evidence type="ECO:0000256" key="2">
    <source>
        <dbReference type="ARBA" id="ARBA00006727"/>
    </source>
</evidence>
<feature type="domain" description="Major facilitator superfamily (MFS) profile" evidence="5">
    <location>
        <begin position="12"/>
        <end position="395"/>
    </location>
</feature>
<dbReference type="Gene3D" id="1.20.1250.20">
    <property type="entry name" value="MFS general substrate transporter like domains"/>
    <property type="match status" value="2"/>
</dbReference>
<dbReference type="InterPro" id="IPR011701">
    <property type="entry name" value="MFS"/>
</dbReference>
<dbReference type="CDD" id="cd17352">
    <property type="entry name" value="MFS_MCT_SLC16"/>
    <property type="match status" value="1"/>
</dbReference>
<dbReference type="InterPro" id="IPR036259">
    <property type="entry name" value="MFS_trans_sf"/>
</dbReference>
<feature type="region of interest" description="Disordered" evidence="3">
    <location>
        <begin position="402"/>
        <end position="436"/>
    </location>
</feature>
<evidence type="ECO:0000259" key="5">
    <source>
        <dbReference type="PROSITE" id="PS50850"/>
    </source>
</evidence>
<feature type="transmembrane region" description="Helical" evidence="4">
    <location>
        <begin position="12"/>
        <end position="31"/>
    </location>
</feature>
<evidence type="ECO:0000256" key="3">
    <source>
        <dbReference type="SAM" id="MobiDB-lite"/>
    </source>
</evidence>
<dbReference type="SUPFAM" id="SSF103473">
    <property type="entry name" value="MFS general substrate transporter"/>
    <property type="match status" value="1"/>
</dbReference>
<evidence type="ECO:0000313" key="6">
    <source>
        <dbReference type="EMBL" id="KZF26343.1"/>
    </source>
</evidence>
<feature type="transmembrane region" description="Helical" evidence="4">
    <location>
        <begin position="370"/>
        <end position="393"/>
    </location>
</feature>
<gene>
    <name evidence="6" type="ORF">L228DRAFT_207370</name>
</gene>
<evidence type="ECO:0000256" key="4">
    <source>
        <dbReference type="SAM" id="Phobius"/>
    </source>
</evidence>
<dbReference type="InParanoid" id="A0A165JKB9"/>
<dbReference type="GeneID" id="28894854"/>
<comment type="subcellular location">
    <subcellularLocation>
        <location evidence="1">Membrane</location>
        <topology evidence="1">Multi-pass membrane protein</topology>
    </subcellularLocation>
</comment>
<feature type="compositionally biased region" description="Basic and acidic residues" evidence="3">
    <location>
        <begin position="411"/>
        <end position="427"/>
    </location>
</feature>
<keyword evidence="4" id="KW-1133">Transmembrane helix</keyword>
<keyword evidence="4" id="KW-0812">Transmembrane</keyword>
<dbReference type="PROSITE" id="PS50850">
    <property type="entry name" value="MFS"/>
    <property type="match status" value="1"/>
</dbReference>
<dbReference type="OrthoDB" id="6499973at2759"/>
<dbReference type="Proteomes" id="UP000076632">
    <property type="component" value="Unassembled WGS sequence"/>
</dbReference>
<dbReference type="InterPro" id="IPR050327">
    <property type="entry name" value="Proton-linked_MCT"/>
</dbReference>
<dbReference type="InterPro" id="IPR020846">
    <property type="entry name" value="MFS_dom"/>
</dbReference>
<feature type="transmembrane region" description="Helical" evidence="4">
    <location>
        <begin position="211"/>
        <end position="234"/>
    </location>
</feature>
<feature type="transmembrane region" description="Helical" evidence="4">
    <location>
        <begin position="278"/>
        <end position="298"/>
    </location>
</feature>
<dbReference type="OMA" id="RADIAWI"/>
<dbReference type="EMBL" id="KV407454">
    <property type="protein sequence ID" value="KZF26343.1"/>
    <property type="molecule type" value="Genomic_DNA"/>
</dbReference>
<proteinExistence type="inferred from homology"/>
<feature type="transmembrane region" description="Helical" evidence="4">
    <location>
        <begin position="103"/>
        <end position="126"/>
    </location>
</feature>
<organism evidence="6 7">
    <name type="scientific">Xylona heveae (strain CBS 132557 / TC161)</name>
    <dbReference type="NCBI Taxonomy" id="1328760"/>
    <lineage>
        <taxon>Eukaryota</taxon>
        <taxon>Fungi</taxon>
        <taxon>Dikarya</taxon>
        <taxon>Ascomycota</taxon>
        <taxon>Pezizomycotina</taxon>
        <taxon>Xylonomycetes</taxon>
        <taxon>Xylonales</taxon>
        <taxon>Xylonaceae</taxon>
        <taxon>Xylona</taxon>
    </lineage>
</organism>
<feature type="transmembrane region" description="Helical" evidence="4">
    <location>
        <begin position="338"/>
        <end position="358"/>
    </location>
</feature>
<dbReference type="GO" id="GO:0022857">
    <property type="term" value="F:transmembrane transporter activity"/>
    <property type="evidence" value="ECO:0007669"/>
    <property type="project" value="InterPro"/>
</dbReference>
<feature type="transmembrane region" description="Helical" evidence="4">
    <location>
        <begin position="51"/>
        <end position="71"/>
    </location>
</feature>
<dbReference type="AlphaFoldDB" id="A0A165JKB9"/>
<accession>A0A165JKB9</accession>
<dbReference type="Pfam" id="PF07690">
    <property type="entry name" value="MFS_1"/>
    <property type="match status" value="1"/>
</dbReference>
<evidence type="ECO:0000313" key="7">
    <source>
        <dbReference type="Proteomes" id="UP000076632"/>
    </source>
</evidence>
<dbReference type="PANTHER" id="PTHR11360:SF130">
    <property type="entry name" value="MAJOR FACILITATOR SUPERFAMILY (MFS) PROFILE DOMAIN-CONTAINING PROTEIN-RELATED"/>
    <property type="match status" value="1"/>
</dbReference>
<dbReference type="PANTHER" id="PTHR11360">
    <property type="entry name" value="MONOCARBOXYLATE TRANSPORTER"/>
    <property type="match status" value="1"/>
</dbReference>
<feature type="transmembrane region" description="Helical" evidence="4">
    <location>
        <begin position="304"/>
        <end position="326"/>
    </location>
</feature>